<comment type="caution">
    <text evidence="2">The sequence shown here is derived from an EMBL/GenBank/DDBJ whole genome shotgun (WGS) entry which is preliminary data.</text>
</comment>
<feature type="region of interest" description="Disordered" evidence="1">
    <location>
        <begin position="1"/>
        <end position="305"/>
    </location>
</feature>
<reference evidence="2 3" key="1">
    <citation type="submission" date="2017-08" db="EMBL/GenBank/DDBJ databases">
        <title>Acidophilic green algal genome provides insights into adaptation to an acidic environment.</title>
        <authorList>
            <person name="Hirooka S."/>
            <person name="Hirose Y."/>
            <person name="Kanesaki Y."/>
            <person name="Higuchi S."/>
            <person name="Fujiwara T."/>
            <person name="Onuma R."/>
            <person name="Era A."/>
            <person name="Ohbayashi R."/>
            <person name="Uzuka A."/>
            <person name="Nozaki H."/>
            <person name="Yoshikawa H."/>
            <person name="Miyagishima S.Y."/>
        </authorList>
    </citation>
    <scope>NUCLEOTIDE SEQUENCE [LARGE SCALE GENOMIC DNA]</scope>
    <source>
        <strain evidence="2 3">NIES-2499</strain>
    </source>
</reference>
<feature type="compositionally biased region" description="Basic and acidic residues" evidence="1">
    <location>
        <begin position="581"/>
        <end position="590"/>
    </location>
</feature>
<feature type="region of interest" description="Disordered" evidence="1">
    <location>
        <begin position="581"/>
        <end position="682"/>
    </location>
</feature>
<proteinExistence type="predicted"/>
<protein>
    <submittedName>
        <fullName evidence="2">Uncharacterized protein</fullName>
    </submittedName>
</protein>
<feature type="compositionally biased region" description="Basic residues" evidence="1">
    <location>
        <begin position="776"/>
        <end position="785"/>
    </location>
</feature>
<feature type="compositionally biased region" description="Polar residues" evidence="1">
    <location>
        <begin position="68"/>
        <end position="96"/>
    </location>
</feature>
<feature type="compositionally biased region" description="Low complexity" evidence="1">
    <location>
        <begin position="319"/>
        <end position="328"/>
    </location>
</feature>
<feature type="compositionally biased region" description="Polar residues" evidence="1">
    <location>
        <begin position="290"/>
        <end position="301"/>
    </location>
</feature>
<feature type="compositionally biased region" description="Polar residues" evidence="1">
    <location>
        <begin position="256"/>
        <end position="272"/>
    </location>
</feature>
<feature type="compositionally biased region" description="Basic residues" evidence="1">
    <location>
        <begin position="622"/>
        <end position="631"/>
    </location>
</feature>
<feature type="region of interest" description="Disordered" evidence="1">
    <location>
        <begin position="319"/>
        <end position="362"/>
    </location>
</feature>
<feature type="region of interest" description="Disordered" evidence="1">
    <location>
        <begin position="1255"/>
        <end position="1275"/>
    </location>
</feature>
<dbReference type="STRING" id="1157962.A0A250X7K5"/>
<feature type="compositionally biased region" description="Basic residues" evidence="1">
    <location>
        <begin position="653"/>
        <end position="672"/>
    </location>
</feature>
<evidence type="ECO:0000313" key="2">
    <source>
        <dbReference type="EMBL" id="GAX78899.1"/>
    </source>
</evidence>
<accession>A0A250X7K5</accession>
<name>A0A250X7K5_9CHLO</name>
<sequence>MSSLTDEELARKLHEELNAPSRRNTRKPMQLIESKLKPKEIPNKPEGQGKKGIPVGKGSAGASVSCAKGTTSQTRGQSSNGPKGMKSTSATVSATPKPSPAAELVRRVSGDSNTSSAISNAQNNHTCAPGGSNNDVQPSNHSDNNNHNEGVCTEDGMEGKAPVSAAVERKRSSGHMQLCRELQGLHGGLMESPSGDTPQRLLRDRTATPKSPSLPRSQKAKPRADSEIQESMGLGDPTSSVPSPVARQKADKQNILKGSSTTLNTQILQGRSASAPLLLPVPNKGDKTGRSNQLNHQSSSRVRGMLSVPTVAVSAAAEKLPAAATAVSSKRRSASNRRRDIEVASCSEDSSREEEEASVCEEGVLEEGEEVDGIDDDEEQLLLSLAASEGKGGGAARLVGDESSGKDFGAFNAVGDPDMDLEVAGDLVALRSSLQTFGGTSVPGYMTRPCFKIPRLPMIRFGRRWYRGNVLLEQSGKEVEEASARLADLDPAGDAADPPSPSALISGRVQLECPGLEEAESPFWMSRDSDRLWRGSYKNRDWKYLGDGAWEPKGNCKNRPFHSPGSSASCHEAGAAVVAADRRGRVRDDDSCAEEEVKEEAASQSEEEVEDGQEEEAQWVARQRRRGRQAPRRNMVEEEEEHDEEAEEAAAGSRRRQRVGVNKRRGAGRRPTRHDEDAEHLDDEDAEVAAWMSTTLPAKQKKSQRSASAKVTALEAGSLDDVLHGLDSLASLNGEDGMNSDVGAAALLASLSWLPAAQPPSGTCLVPLSLVPPSPSHRRKGKPQRARVEGDAMDEEENLALNRKASTRDLVGQCEDQAEVEEDDDEIAVVKSEDEESMEEAAIVEAKPKRGRQKGGSRHIAAAEQVRGMGGRKRRVSQDVEDAGGSSELVQQDGGHYPGCSTRNNHGEEHGGKQRRKKRGCQTHSLYGEEEEEEEENLGRRVGGKVGNQRKNKRRSGGSGPTLHQEFEYGELAEEETEYGALPPSWDSVAAAGAVKKKQGCGSAANCGGLLLDPYPGAWNLDGEALLKGGVDWTAACAGELWMEAGGFQWWTGTGSAGDRPGSHFGVPSLGASSLVGGALLRALVDAVGDMQCDEQQPIMQQIAWRAKLELELGMRELVSKELSYEAAVSAATQALIPTLTAAGVATGRWNASNSVIKGEENGSGAGMDAAHPGISAAAPQELKLAAASVAAVEALPAPLPGAAPPLLLTSRASISPALLACLPSPVVVKQLRSMTSCTGGCYCPTATALLSAPPPVIPSHHHQQQGGGSSSGTNWQLEEAPWHMGCVDAMTCKSVAVEMATGIQMPTFHLFK</sequence>
<feature type="compositionally biased region" description="Polar residues" evidence="1">
    <location>
        <begin position="110"/>
        <end position="148"/>
    </location>
</feature>
<feature type="compositionally biased region" description="Acidic residues" evidence="1">
    <location>
        <begin position="605"/>
        <end position="617"/>
    </location>
</feature>
<feature type="compositionally biased region" description="Acidic residues" evidence="1">
    <location>
        <begin position="637"/>
        <end position="648"/>
    </location>
</feature>
<dbReference type="EMBL" id="BEGY01000036">
    <property type="protein sequence ID" value="GAX78899.1"/>
    <property type="molecule type" value="Genomic_DNA"/>
</dbReference>
<dbReference type="OrthoDB" id="568479at2759"/>
<feature type="compositionally biased region" description="Acidic residues" evidence="1">
    <location>
        <begin position="351"/>
        <end position="362"/>
    </location>
</feature>
<keyword evidence="3" id="KW-1185">Reference proteome</keyword>
<dbReference type="Proteomes" id="UP000232323">
    <property type="component" value="Unassembled WGS sequence"/>
</dbReference>
<feature type="compositionally biased region" description="Basic and acidic residues" evidence="1">
    <location>
        <begin position="8"/>
        <end position="17"/>
    </location>
</feature>
<feature type="compositionally biased region" description="Acidic residues" evidence="1">
    <location>
        <begin position="816"/>
        <end position="839"/>
    </location>
</feature>
<feature type="region of interest" description="Disordered" evidence="1">
    <location>
        <begin position="774"/>
        <end position="794"/>
    </location>
</feature>
<organism evidence="2 3">
    <name type="scientific">Chlamydomonas eustigma</name>
    <dbReference type="NCBI Taxonomy" id="1157962"/>
    <lineage>
        <taxon>Eukaryota</taxon>
        <taxon>Viridiplantae</taxon>
        <taxon>Chlorophyta</taxon>
        <taxon>core chlorophytes</taxon>
        <taxon>Chlorophyceae</taxon>
        <taxon>CS clade</taxon>
        <taxon>Chlamydomonadales</taxon>
        <taxon>Chlamydomonadaceae</taxon>
        <taxon>Chlamydomonas</taxon>
    </lineage>
</organism>
<feature type="compositionally biased region" description="Basic and acidic residues" evidence="1">
    <location>
        <begin position="34"/>
        <end position="49"/>
    </location>
</feature>
<evidence type="ECO:0000313" key="3">
    <source>
        <dbReference type="Proteomes" id="UP000232323"/>
    </source>
</evidence>
<evidence type="ECO:0000256" key="1">
    <source>
        <dbReference type="SAM" id="MobiDB-lite"/>
    </source>
</evidence>
<gene>
    <name evidence="2" type="ORF">CEUSTIGMA_g6338.t1</name>
</gene>
<feature type="region of interest" description="Disordered" evidence="1">
    <location>
        <begin position="816"/>
        <end position="965"/>
    </location>
</feature>